<organism evidence="2 3">
    <name type="scientific">Flavonifractor plautii</name>
    <name type="common">Fusobacterium plautii</name>
    <dbReference type="NCBI Taxonomy" id="292800"/>
    <lineage>
        <taxon>Bacteria</taxon>
        <taxon>Bacillati</taxon>
        <taxon>Bacillota</taxon>
        <taxon>Clostridia</taxon>
        <taxon>Eubacteriales</taxon>
        <taxon>Oscillospiraceae</taxon>
        <taxon>Flavonifractor</taxon>
    </lineage>
</organism>
<protein>
    <submittedName>
        <fullName evidence="2">Uncharacterized protein</fullName>
    </submittedName>
</protein>
<dbReference type="AlphaFoldDB" id="A0A174MZS4"/>
<name>A0A174MZS4_FLAPL</name>
<sequence length="53" mass="5900">MTRSIKRRARWVPDTLSQARIRAKKSGTRKPGYSLTAVDSSQNRMEGAGLPLV</sequence>
<proteinExistence type="predicted"/>
<evidence type="ECO:0000313" key="3">
    <source>
        <dbReference type="Proteomes" id="UP000095746"/>
    </source>
</evidence>
<gene>
    <name evidence="2" type="ORF">ERS852411_03078</name>
</gene>
<evidence type="ECO:0000313" key="2">
    <source>
        <dbReference type="EMBL" id="CUP39199.1"/>
    </source>
</evidence>
<dbReference type="EMBL" id="CYZT01000340">
    <property type="protein sequence ID" value="CUP39199.1"/>
    <property type="molecule type" value="Genomic_DNA"/>
</dbReference>
<accession>A0A174MZS4</accession>
<feature type="region of interest" description="Disordered" evidence="1">
    <location>
        <begin position="1"/>
        <end position="53"/>
    </location>
</feature>
<evidence type="ECO:0000256" key="1">
    <source>
        <dbReference type="SAM" id="MobiDB-lite"/>
    </source>
</evidence>
<dbReference type="Proteomes" id="UP000095746">
    <property type="component" value="Unassembled WGS sequence"/>
</dbReference>
<feature type="compositionally biased region" description="Basic residues" evidence="1">
    <location>
        <begin position="1"/>
        <end position="10"/>
    </location>
</feature>
<reference evidence="2 3" key="1">
    <citation type="submission" date="2015-09" db="EMBL/GenBank/DDBJ databases">
        <authorList>
            <consortium name="Pathogen Informatics"/>
        </authorList>
    </citation>
    <scope>NUCLEOTIDE SEQUENCE [LARGE SCALE GENOMIC DNA]</scope>
    <source>
        <strain evidence="2 3">2789STDY5608854</strain>
    </source>
</reference>